<name>A0A8H3ADJ3_9AGAM</name>
<evidence type="ECO:0000256" key="1">
    <source>
        <dbReference type="SAM" id="Phobius"/>
    </source>
</evidence>
<evidence type="ECO:0000313" key="2">
    <source>
        <dbReference type="EMBL" id="CAE6423653.1"/>
    </source>
</evidence>
<accession>A0A8H3ADJ3</accession>
<proteinExistence type="predicted"/>
<evidence type="ECO:0000313" key="3">
    <source>
        <dbReference type="Proteomes" id="UP000663843"/>
    </source>
</evidence>
<dbReference type="EMBL" id="CAJMWT010001871">
    <property type="protein sequence ID" value="CAE6423653.1"/>
    <property type="molecule type" value="Genomic_DNA"/>
</dbReference>
<dbReference type="AlphaFoldDB" id="A0A8H3ADJ3"/>
<feature type="transmembrane region" description="Helical" evidence="1">
    <location>
        <begin position="185"/>
        <end position="204"/>
    </location>
</feature>
<keyword evidence="1" id="KW-0812">Transmembrane</keyword>
<protein>
    <submittedName>
        <fullName evidence="2">Uncharacterized protein</fullName>
    </submittedName>
</protein>
<keyword evidence="1" id="KW-1133">Transmembrane helix</keyword>
<gene>
    <name evidence="2" type="ORF">RDB_LOCUS55962</name>
</gene>
<reference evidence="2" key="1">
    <citation type="submission" date="2021-01" db="EMBL/GenBank/DDBJ databases">
        <authorList>
            <person name="Kaushik A."/>
        </authorList>
    </citation>
    <scope>NUCLEOTIDE SEQUENCE</scope>
    <source>
        <strain evidence="2">AG2-2IIIB</strain>
    </source>
</reference>
<organism evidence="2 3">
    <name type="scientific">Rhizoctonia solani</name>
    <dbReference type="NCBI Taxonomy" id="456999"/>
    <lineage>
        <taxon>Eukaryota</taxon>
        <taxon>Fungi</taxon>
        <taxon>Dikarya</taxon>
        <taxon>Basidiomycota</taxon>
        <taxon>Agaricomycotina</taxon>
        <taxon>Agaricomycetes</taxon>
        <taxon>Cantharellales</taxon>
        <taxon>Ceratobasidiaceae</taxon>
        <taxon>Rhizoctonia</taxon>
    </lineage>
</organism>
<comment type="caution">
    <text evidence="2">The sequence shown here is derived from an EMBL/GenBank/DDBJ whole genome shotgun (WGS) entry which is preliminary data.</text>
</comment>
<keyword evidence="1" id="KW-0472">Membrane</keyword>
<sequence>MNSTSSTHCKQVLTKMGYDPDNCFLLGPGPLRTRVKYEIERVHKWKANVRRNDRPIATLQWGLFGGLQLEMVQGGQRTSQEQTPRKVRWEGRDYLYAIHLEKDRVVATFDPREQTIELKSWIELESDVDIVNELVATWGLYARNVCGAWPEKWPEKSTPPTRPRLEKPLLERLLDNMWPRSTTEILNAVLFFVLLVWGLSMIIGKHS</sequence>
<dbReference type="Proteomes" id="UP000663843">
    <property type="component" value="Unassembled WGS sequence"/>
</dbReference>